<accession>A0A5B7E022</accession>
<organism evidence="1 2">
    <name type="scientific">Portunus trituberculatus</name>
    <name type="common">Swimming crab</name>
    <name type="synonym">Neptunus trituberculatus</name>
    <dbReference type="NCBI Taxonomy" id="210409"/>
    <lineage>
        <taxon>Eukaryota</taxon>
        <taxon>Metazoa</taxon>
        <taxon>Ecdysozoa</taxon>
        <taxon>Arthropoda</taxon>
        <taxon>Crustacea</taxon>
        <taxon>Multicrustacea</taxon>
        <taxon>Malacostraca</taxon>
        <taxon>Eumalacostraca</taxon>
        <taxon>Eucarida</taxon>
        <taxon>Decapoda</taxon>
        <taxon>Pleocyemata</taxon>
        <taxon>Brachyura</taxon>
        <taxon>Eubrachyura</taxon>
        <taxon>Portunoidea</taxon>
        <taxon>Portunidae</taxon>
        <taxon>Portuninae</taxon>
        <taxon>Portunus</taxon>
    </lineage>
</organism>
<dbReference type="AlphaFoldDB" id="A0A5B7E022"/>
<keyword evidence="2" id="KW-1185">Reference proteome</keyword>
<evidence type="ECO:0000313" key="2">
    <source>
        <dbReference type="Proteomes" id="UP000324222"/>
    </source>
</evidence>
<reference evidence="1 2" key="1">
    <citation type="submission" date="2019-05" db="EMBL/GenBank/DDBJ databases">
        <title>Another draft genome of Portunus trituberculatus and its Hox gene families provides insights of decapod evolution.</title>
        <authorList>
            <person name="Jeong J.-H."/>
            <person name="Song I."/>
            <person name="Kim S."/>
            <person name="Choi T."/>
            <person name="Kim D."/>
            <person name="Ryu S."/>
            <person name="Kim W."/>
        </authorList>
    </citation>
    <scope>NUCLEOTIDE SEQUENCE [LARGE SCALE GENOMIC DNA]</scope>
    <source>
        <tissue evidence="1">Muscle</tissue>
    </source>
</reference>
<evidence type="ECO:0000313" key="1">
    <source>
        <dbReference type="EMBL" id="MPC26677.1"/>
    </source>
</evidence>
<dbReference type="Proteomes" id="UP000324222">
    <property type="component" value="Unassembled WGS sequence"/>
</dbReference>
<protein>
    <submittedName>
        <fullName evidence="1">Uncharacterized protein</fullName>
    </submittedName>
</protein>
<proteinExistence type="predicted"/>
<sequence length="69" mass="7626">MSHSYAFKVRGRHAHLRLPGPLNSCTSPRHIILDVCRDGKQITVGRDVAFENICLSRHVDVCQGADRGG</sequence>
<dbReference type="EMBL" id="VSRR010001633">
    <property type="protein sequence ID" value="MPC26677.1"/>
    <property type="molecule type" value="Genomic_DNA"/>
</dbReference>
<name>A0A5B7E022_PORTR</name>
<comment type="caution">
    <text evidence="1">The sequence shown here is derived from an EMBL/GenBank/DDBJ whole genome shotgun (WGS) entry which is preliminary data.</text>
</comment>
<gene>
    <name evidence="1" type="ORF">E2C01_019824</name>
</gene>